<evidence type="ECO:0000256" key="1">
    <source>
        <dbReference type="SAM" id="MobiDB-lite"/>
    </source>
</evidence>
<evidence type="ECO:0000313" key="2">
    <source>
        <dbReference type="EMBL" id="KAK5970227.1"/>
    </source>
</evidence>
<protein>
    <submittedName>
        <fullName evidence="2">Uncharacterized protein</fullName>
    </submittedName>
</protein>
<dbReference type="EMBL" id="WIXE01019212">
    <property type="protein sequence ID" value="KAK5970227.1"/>
    <property type="molecule type" value="Genomic_DNA"/>
</dbReference>
<organism evidence="2 3">
    <name type="scientific">Trichostrongylus colubriformis</name>
    <name type="common">Black scour worm</name>
    <dbReference type="NCBI Taxonomy" id="6319"/>
    <lineage>
        <taxon>Eukaryota</taxon>
        <taxon>Metazoa</taxon>
        <taxon>Ecdysozoa</taxon>
        <taxon>Nematoda</taxon>
        <taxon>Chromadorea</taxon>
        <taxon>Rhabditida</taxon>
        <taxon>Rhabditina</taxon>
        <taxon>Rhabditomorpha</taxon>
        <taxon>Strongyloidea</taxon>
        <taxon>Trichostrongylidae</taxon>
        <taxon>Trichostrongylus</taxon>
    </lineage>
</organism>
<accession>A0AAN8FA25</accession>
<evidence type="ECO:0000313" key="3">
    <source>
        <dbReference type="Proteomes" id="UP001331761"/>
    </source>
</evidence>
<feature type="region of interest" description="Disordered" evidence="1">
    <location>
        <begin position="88"/>
        <end position="110"/>
    </location>
</feature>
<name>A0AAN8FA25_TRICO</name>
<dbReference type="AlphaFoldDB" id="A0AAN8FA25"/>
<comment type="caution">
    <text evidence="2">The sequence shown here is derived from an EMBL/GenBank/DDBJ whole genome shotgun (WGS) entry which is preliminary data.</text>
</comment>
<proteinExistence type="predicted"/>
<gene>
    <name evidence="2" type="ORF">GCK32_016550</name>
</gene>
<dbReference type="Proteomes" id="UP001331761">
    <property type="component" value="Unassembled WGS sequence"/>
</dbReference>
<sequence>MILHGSAVRVVKKHPRVRVVSRLVDFALVEPDEEDDDKPGEDVINYTDLVGLLKGTEPPLSTQSEAADPNQGNLIDFSDDLLISTTATTSTNLNTTITNPVPQPLSLLDL</sequence>
<reference evidence="2 3" key="1">
    <citation type="submission" date="2019-10" db="EMBL/GenBank/DDBJ databases">
        <title>Assembly and Annotation for the nematode Trichostrongylus colubriformis.</title>
        <authorList>
            <person name="Martin J."/>
        </authorList>
    </citation>
    <scope>NUCLEOTIDE SEQUENCE [LARGE SCALE GENOMIC DNA]</scope>
    <source>
        <strain evidence="2">G859</strain>
        <tissue evidence="2">Whole worm</tissue>
    </source>
</reference>
<feature type="compositionally biased region" description="Low complexity" evidence="1">
    <location>
        <begin position="88"/>
        <end position="99"/>
    </location>
</feature>
<keyword evidence="3" id="KW-1185">Reference proteome</keyword>